<dbReference type="EMBL" id="BMQX01000001">
    <property type="protein sequence ID" value="GGQ03314.1"/>
    <property type="molecule type" value="Genomic_DNA"/>
</dbReference>
<evidence type="ECO:0000256" key="2">
    <source>
        <dbReference type="ARBA" id="ARBA00022692"/>
    </source>
</evidence>
<name>A0ABQ2QXN2_9GAMM</name>
<dbReference type="Pfam" id="PF01124">
    <property type="entry name" value="MAPEG"/>
    <property type="match status" value="1"/>
</dbReference>
<dbReference type="RefSeq" id="WP_160051887.1">
    <property type="nucleotide sequence ID" value="NZ_BMQX01000001.1"/>
</dbReference>
<dbReference type="Gene3D" id="1.20.120.550">
    <property type="entry name" value="Membrane associated eicosanoid/glutathione metabolism-like domain"/>
    <property type="match status" value="1"/>
</dbReference>
<protein>
    <submittedName>
        <fullName evidence="6">Glutathione S-transferase</fullName>
    </submittedName>
</protein>
<dbReference type="PANTHER" id="PTHR35814:SF1">
    <property type="entry name" value="GLUTATHIONE S-TRANSFERASE-RELATED"/>
    <property type="match status" value="1"/>
</dbReference>
<comment type="caution">
    <text evidence="6">The sequence shown here is derived from an EMBL/GenBank/DDBJ whole genome shotgun (WGS) entry which is preliminary data.</text>
</comment>
<accession>A0ABQ2QXN2</accession>
<evidence type="ECO:0000256" key="4">
    <source>
        <dbReference type="ARBA" id="ARBA00023136"/>
    </source>
</evidence>
<dbReference type="InterPro" id="IPR001129">
    <property type="entry name" value="Membr-assoc_MAPEG"/>
</dbReference>
<evidence type="ECO:0000256" key="5">
    <source>
        <dbReference type="SAM" id="Phobius"/>
    </source>
</evidence>
<dbReference type="Proteomes" id="UP000619118">
    <property type="component" value="Unassembled WGS sequence"/>
</dbReference>
<evidence type="ECO:0000313" key="7">
    <source>
        <dbReference type="Proteomes" id="UP000619118"/>
    </source>
</evidence>
<reference evidence="7" key="1">
    <citation type="journal article" date="2019" name="Int. J. Syst. Evol. Microbiol.">
        <title>The Global Catalogue of Microorganisms (GCM) 10K type strain sequencing project: providing services to taxonomists for standard genome sequencing and annotation.</title>
        <authorList>
            <consortium name="The Broad Institute Genomics Platform"/>
            <consortium name="The Broad Institute Genome Sequencing Center for Infectious Disease"/>
            <person name="Wu L."/>
            <person name="Ma J."/>
        </authorList>
    </citation>
    <scope>NUCLEOTIDE SEQUENCE [LARGE SCALE GENOMIC DNA]</scope>
    <source>
        <strain evidence="7">JCM 32306</strain>
    </source>
</reference>
<keyword evidence="3 5" id="KW-1133">Transmembrane helix</keyword>
<organism evidence="6 7">
    <name type="scientific">Shewanella litoralis</name>
    <dbReference type="NCBI Taxonomy" id="2282700"/>
    <lineage>
        <taxon>Bacteria</taxon>
        <taxon>Pseudomonadati</taxon>
        <taxon>Pseudomonadota</taxon>
        <taxon>Gammaproteobacteria</taxon>
        <taxon>Alteromonadales</taxon>
        <taxon>Shewanellaceae</taxon>
        <taxon>Shewanella</taxon>
    </lineage>
</organism>
<gene>
    <name evidence="6" type="ORF">GCM10009411_00380</name>
</gene>
<keyword evidence="2 5" id="KW-0812">Transmembrane</keyword>
<keyword evidence="4 5" id="KW-0472">Membrane</keyword>
<dbReference type="SUPFAM" id="SSF161084">
    <property type="entry name" value="MAPEG domain-like"/>
    <property type="match status" value="1"/>
</dbReference>
<dbReference type="InterPro" id="IPR023352">
    <property type="entry name" value="MAPEG-like_dom_sf"/>
</dbReference>
<sequence length="131" mass="14117">MTLMISGLYAGLTALLLLGLAYKVVKLRRFNKIGIGDGGNQELSLAIRAHGNLVENAPVVMVLLVLAELNGMPDYLLHIVGTVWIVARLLHAIGLNQGKGGLHFGRFWGVLMTWLVLLSLAVANIGFFLGL</sequence>
<keyword evidence="7" id="KW-1185">Reference proteome</keyword>
<feature type="transmembrane region" description="Helical" evidence="5">
    <location>
        <begin position="75"/>
        <end position="95"/>
    </location>
</feature>
<feature type="transmembrane region" description="Helical" evidence="5">
    <location>
        <begin position="107"/>
        <end position="129"/>
    </location>
</feature>
<evidence type="ECO:0000313" key="6">
    <source>
        <dbReference type="EMBL" id="GGQ03314.1"/>
    </source>
</evidence>
<comment type="subcellular location">
    <subcellularLocation>
        <location evidence="1">Membrane</location>
    </subcellularLocation>
</comment>
<evidence type="ECO:0000256" key="3">
    <source>
        <dbReference type="ARBA" id="ARBA00022989"/>
    </source>
</evidence>
<feature type="transmembrane region" description="Helical" evidence="5">
    <location>
        <begin position="6"/>
        <end position="25"/>
    </location>
</feature>
<dbReference type="PANTHER" id="PTHR35814">
    <property type="match status" value="1"/>
</dbReference>
<proteinExistence type="predicted"/>
<evidence type="ECO:0000256" key="1">
    <source>
        <dbReference type="ARBA" id="ARBA00004370"/>
    </source>
</evidence>